<gene>
    <name evidence="1" type="ORF">F5X68DRAFT_234643</name>
</gene>
<reference evidence="1" key="1">
    <citation type="journal article" date="2021" name="Nat. Commun.">
        <title>Genetic determinants of endophytism in the Arabidopsis root mycobiome.</title>
        <authorList>
            <person name="Mesny F."/>
            <person name="Miyauchi S."/>
            <person name="Thiergart T."/>
            <person name="Pickel B."/>
            <person name="Atanasova L."/>
            <person name="Karlsson M."/>
            <person name="Huettel B."/>
            <person name="Barry K.W."/>
            <person name="Haridas S."/>
            <person name="Chen C."/>
            <person name="Bauer D."/>
            <person name="Andreopoulos W."/>
            <person name="Pangilinan J."/>
            <person name="LaButti K."/>
            <person name="Riley R."/>
            <person name="Lipzen A."/>
            <person name="Clum A."/>
            <person name="Drula E."/>
            <person name="Henrissat B."/>
            <person name="Kohler A."/>
            <person name="Grigoriev I.V."/>
            <person name="Martin F.M."/>
            <person name="Hacquard S."/>
        </authorList>
    </citation>
    <scope>NUCLEOTIDE SEQUENCE</scope>
    <source>
        <strain evidence="1">MPI-SDFR-AT-0117</strain>
    </source>
</reference>
<name>A0A9P8V6R8_9PEZI</name>
<keyword evidence="2" id="KW-1185">Reference proteome</keyword>
<evidence type="ECO:0000313" key="2">
    <source>
        <dbReference type="Proteomes" id="UP000770015"/>
    </source>
</evidence>
<proteinExistence type="predicted"/>
<organism evidence="1 2">
    <name type="scientific">Plectosphaerella plurivora</name>
    <dbReference type="NCBI Taxonomy" id="936078"/>
    <lineage>
        <taxon>Eukaryota</taxon>
        <taxon>Fungi</taxon>
        <taxon>Dikarya</taxon>
        <taxon>Ascomycota</taxon>
        <taxon>Pezizomycotina</taxon>
        <taxon>Sordariomycetes</taxon>
        <taxon>Hypocreomycetidae</taxon>
        <taxon>Glomerellales</taxon>
        <taxon>Plectosphaerellaceae</taxon>
        <taxon>Plectosphaerella</taxon>
    </lineage>
</organism>
<dbReference type="EMBL" id="JAGSXJ010000021">
    <property type="protein sequence ID" value="KAH6678772.1"/>
    <property type="molecule type" value="Genomic_DNA"/>
</dbReference>
<protein>
    <submittedName>
        <fullName evidence="1">Uncharacterized protein</fullName>
    </submittedName>
</protein>
<dbReference type="OrthoDB" id="4525964at2759"/>
<comment type="caution">
    <text evidence="1">The sequence shown here is derived from an EMBL/GenBank/DDBJ whole genome shotgun (WGS) entry which is preliminary data.</text>
</comment>
<dbReference type="Proteomes" id="UP000770015">
    <property type="component" value="Unassembled WGS sequence"/>
</dbReference>
<sequence>MPRTTVPLESLATFKSLPDFRKAVDKGETGITIDGFVSDVNLPRAAWNENTSIDSPEANALRRSLHAVADLILSNMSHALELPWEKYLGEMHSANRGVLHVVKSESGHAVTEWSTLTILLHTEKPDRLIVNFGEALGVFSDGAIGRQVKVNDEENRQGQGKGPLLVYHVRPDDDVLYMRVAGALMRPVSGEEVKAARRVKETDEWQRTRRMDEHARL</sequence>
<dbReference type="AlphaFoldDB" id="A0A9P8V6R8"/>
<evidence type="ECO:0000313" key="1">
    <source>
        <dbReference type="EMBL" id="KAH6678772.1"/>
    </source>
</evidence>
<accession>A0A9P8V6R8</accession>